<dbReference type="InterPro" id="IPR001623">
    <property type="entry name" value="DnaJ_domain"/>
</dbReference>
<dbReference type="SMART" id="SM00271">
    <property type="entry name" value="DnaJ"/>
    <property type="match status" value="1"/>
</dbReference>
<feature type="region of interest" description="Disordered" evidence="1">
    <location>
        <begin position="80"/>
        <end position="125"/>
    </location>
</feature>
<feature type="compositionally biased region" description="Basic and acidic residues" evidence="1">
    <location>
        <begin position="94"/>
        <end position="105"/>
    </location>
</feature>
<reference evidence="4" key="1">
    <citation type="submission" date="2018-06" db="EMBL/GenBank/DDBJ databases">
        <authorList>
            <person name="Zhirakovskaya E."/>
        </authorList>
    </citation>
    <scope>NUCLEOTIDE SEQUENCE</scope>
</reference>
<dbReference type="PRINTS" id="PR00625">
    <property type="entry name" value="JDOMAIN"/>
</dbReference>
<sequence>MQRTYTYEACYKILGVRPDCSWNELRHAYKKLIHDWHPDRLSDKSDAKEIADEKIKHINVAYHQLQRYYRKNNILPIVEAPRKPVTRPATEPEQPTRSEQPKESPVKAAKSGVKAQASSRQAETQAREVQARAGFKTMPPFRAFVYLSMVVLFALISLYLVDTRTINLETQEIGIGGLQLPDYSHPHEPLGEAPSWAHPDDLPLPRQNSTASAESKEEQEQTFFSDGDSISDVIEAQGVPDRTAGDIWYYGESEVHFKRGRVTHWVRTAESPLNARMRIRPH</sequence>
<feature type="domain" description="J" evidence="3">
    <location>
        <begin position="9"/>
        <end position="70"/>
    </location>
</feature>
<name>A0A3B0WRP8_9ZZZZ</name>
<proteinExistence type="predicted"/>
<dbReference type="EMBL" id="UOFG01000045">
    <property type="protein sequence ID" value="VAW58665.1"/>
    <property type="molecule type" value="Genomic_DNA"/>
</dbReference>
<dbReference type="PANTHER" id="PTHR24074">
    <property type="entry name" value="CO-CHAPERONE PROTEIN DJLA"/>
    <property type="match status" value="1"/>
</dbReference>
<dbReference type="PROSITE" id="PS50076">
    <property type="entry name" value="DNAJ_2"/>
    <property type="match status" value="1"/>
</dbReference>
<gene>
    <name evidence="4" type="ORF">MNBD_GAMMA11-2955</name>
</gene>
<keyword evidence="2" id="KW-0812">Transmembrane</keyword>
<dbReference type="AlphaFoldDB" id="A0A3B0WRP8"/>
<dbReference type="InterPro" id="IPR036869">
    <property type="entry name" value="J_dom_sf"/>
</dbReference>
<feature type="transmembrane region" description="Helical" evidence="2">
    <location>
        <begin position="143"/>
        <end position="161"/>
    </location>
</feature>
<feature type="region of interest" description="Disordered" evidence="1">
    <location>
        <begin position="184"/>
        <end position="227"/>
    </location>
</feature>
<accession>A0A3B0WRP8</accession>
<keyword evidence="2" id="KW-0472">Membrane</keyword>
<evidence type="ECO:0000313" key="4">
    <source>
        <dbReference type="EMBL" id="VAW58665.1"/>
    </source>
</evidence>
<dbReference type="SUPFAM" id="SSF46565">
    <property type="entry name" value="Chaperone J-domain"/>
    <property type="match status" value="1"/>
</dbReference>
<dbReference type="Pfam" id="PF00226">
    <property type="entry name" value="DnaJ"/>
    <property type="match status" value="1"/>
</dbReference>
<protein>
    <recommendedName>
        <fullName evidence="3">J domain-containing protein</fullName>
    </recommendedName>
</protein>
<evidence type="ECO:0000256" key="1">
    <source>
        <dbReference type="SAM" id="MobiDB-lite"/>
    </source>
</evidence>
<organism evidence="4">
    <name type="scientific">hydrothermal vent metagenome</name>
    <dbReference type="NCBI Taxonomy" id="652676"/>
    <lineage>
        <taxon>unclassified sequences</taxon>
        <taxon>metagenomes</taxon>
        <taxon>ecological metagenomes</taxon>
    </lineage>
</organism>
<evidence type="ECO:0000259" key="3">
    <source>
        <dbReference type="PROSITE" id="PS50076"/>
    </source>
</evidence>
<evidence type="ECO:0000256" key="2">
    <source>
        <dbReference type="SAM" id="Phobius"/>
    </source>
</evidence>
<keyword evidence="2" id="KW-1133">Transmembrane helix</keyword>
<dbReference type="Gene3D" id="1.10.287.110">
    <property type="entry name" value="DnaJ domain"/>
    <property type="match status" value="1"/>
</dbReference>
<dbReference type="CDD" id="cd06257">
    <property type="entry name" value="DnaJ"/>
    <property type="match status" value="1"/>
</dbReference>
<dbReference type="InterPro" id="IPR050817">
    <property type="entry name" value="DjlA_DnaK_co-chaperone"/>
</dbReference>